<reference evidence="8 9" key="1">
    <citation type="submission" date="2018-08" db="EMBL/GenBank/DDBJ databases">
        <title>Sequencing the genomes of 1000 actinobacteria strains.</title>
        <authorList>
            <person name="Klenk H.-P."/>
        </authorList>
    </citation>
    <scope>NUCLEOTIDE SEQUENCE [LARGE SCALE GENOMIC DNA]</scope>
    <source>
        <strain evidence="8 9">DSM 43927</strain>
    </source>
</reference>
<dbReference type="EMBL" id="QTTT01000001">
    <property type="protein sequence ID" value="REE97924.1"/>
    <property type="molecule type" value="Genomic_DNA"/>
</dbReference>
<evidence type="ECO:0000256" key="5">
    <source>
        <dbReference type="ARBA" id="ARBA00023004"/>
    </source>
</evidence>
<evidence type="ECO:0000256" key="7">
    <source>
        <dbReference type="RuleBase" id="RU000461"/>
    </source>
</evidence>
<keyword evidence="2 7" id="KW-0349">Heme</keyword>
<evidence type="ECO:0000256" key="4">
    <source>
        <dbReference type="ARBA" id="ARBA00023002"/>
    </source>
</evidence>
<dbReference type="FunFam" id="1.10.630.10:FF:000018">
    <property type="entry name" value="Cytochrome P450 monooxygenase"/>
    <property type="match status" value="1"/>
</dbReference>
<dbReference type="PANTHER" id="PTHR46696">
    <property type="entry name" value="P450, PUTATIVE (EUROFUNG)-RELATED"/>
    <property type="match status" value="1"/>
</dbReference>
<keyword evidence="3 7" id="KW-0479">Metal-binding</keyword>
<evidence type="ECO:0000256" key="6">
    <source>
        <dbReference type="ARBA" id="ARBA00023033"/>
    </source>
</evidence>
<dbReference type="OrthoDB" id="3321924at2"/>
<dbReference type="PRINTS" id="PR00359">
    <property type="entry name" value="BP450"/>
</dbReference>
<sequence length="398" mass="42703">MPRREACPYPFEGGPHPLALGLPYRQLQEKGPVAPVALPGGVEAWLVTGYEECRTVLQDPAFSRAEADGVAPFPVLSGLLLALDGDGHQRIRRVAQRGFSAGRVAGLRGQVEGLANELLDDMTGGRGSADLVHAFALPFALGTITRILGIDDADHARIRKWGDGLLASGPDAALRSAAAVEQMSVYVGGLVADRRAGPGDDLLSEVVSRADRAGLSDTELIMLVVALVIAGWETTAAAIATFTYTLLTLSTATGRSYYRYLHQHPEMIPSAVEELLRTVPNSRLDSQPRRALRDVVLGDVTVRAGDLVIAAQDAAGRDPGVFPDPDGFDIARNPNPHLAFGHGPHFCLGAHLGRLELQVALAALTERLPHLRPAVPVETLEWRTSTMIRCPERFPVTW</sequence>
<dbReference type="RefSeq" id="WP_116023447.1">
    <property type="nucleotide sequence ID" value="NZ_QTTT01000001.1"/>
</dbReference>
<dbReference type="PROSITE" id="PS00086">
    <property type="entry name" value="CYTOCHROME_P450"/>
    <property type="match status" value="1"/>
</dbReference>
<dbReference type="PRINTS" id="PR00385">
    <property type="entry name" value="P450"/>
</dbReference>
<gene>
    <name evidence="8" type="ORF">DFJ69_3404</name>
</gene>
<proteinExistence type="inferred from homology"/>
<evidence type="ECO:0000313" key="9">
    <source>
        <dbReference type="Proteomes" id="UP000256661"/>
    </source>
</evidence>
<organism evidence="8 9">
    <name type="scientific">Thermomonospora umbrina</name>
    <dbReference type="NCBI Taxonomy" id="111806"/>
    <lineage>
        <taxon>Bacteria</taxon>
        <taxon>Bacillati</taxon>
        <taxon>Actinomycetota</taxon>
        <taxon>Actinomycetes</taxon>
        <taxon>Streptosporangiales</taxon>
        <taxon>Thermomonosporaceae</taxon>
        <taxon>Thermomonospora</taxon>
    </lineage>
</organism>
<evidence type="ECO:0000256" key="1">
    <source>
        <dbReference type="ARBA" id="ARBA00010617"/>
    </source>
</evidence>
<comment type="similarity">
    <text evidence="1 7">Belongs to the cytochrome P450 family.</text>
</comment>
<keyword evidence="9" id="KW-1185">Reference proteome</keyword>
<dbReference type="CDD" id="cd11031">
    <property type="entry name" value="Cyp158A-like"/>
    <property type="match status" value="1"/>
</dbReference>
<dbReference type="InterPro" id="IPR036396">
    <property type="entry name" value="Cyt_P450_sf"/>
</dbReference>
<dbReference type="GO" id="GO:0016705">
    <property type="term" value="F:oxidoreductase activity, acting on paired donors, with incorporation or reduction of molecular oxygen"/>
    <property type="evidence" value="ECO:0007669"/>
    <property type="project" value="InterPro"/>
</dbReference>
<evidence type="ECO:0000256" key="2">
    <source>
        <dbReference type="ARBA" id="ARBA00022617"/>
    </source>
</evidence>
<evidence type="ECO:0000256" key="3">
    <source>
        <dbReference type="ARBA" id="ARBA00022723"/>
    </source>
</evidence>
<dbReference type="GO" id="GO:0004497">
    <property type="term" value="F:monooxygenase activity"/>
    <property type="evidence" value="ECO:0007669"/>
    <property type="project" value="UniProtKB-KW"/>
</dbReference>
<comment type="caution">
    <text evidence="8">The sequence shown here is derived from an EMBL/GenBank/DDBJ whole genome shotgun (WGS) entry which is preliminary data.</text>
</comment>
<dbReference type="Gene3D" id="1.10.630.10">
    <property type="entry name" value="Cytochrome P450"/>
    <property type="match status" value="1"/>
</dbReference>
<dbReference type="SUPFAM" id="SSF48264">
    <property type="entry name" value="Cytochrome P450"/>
    <property type="match status" value="1"/>
</dbReference>
<keyword evidence="4 7" id="KW-0560">Oxidoreductase</keyword>
<keyword evidence="6 7" id="KW-0503">Monooxygenase</keyword>
<dbReference type="InterPro" id="IPR002397">
    <property type="entry name" value="Cyt_P450_B"/>
</dbReference>
<evidence type="ECO:0000313" key="8">
    <source>
        <dbReference type="EMBL" id="REE97924.1"/>
    </source>
</evidence>
<dbReference type="InterPro" id="IPR001128">
    <property type="entry name" value="Cyt_P450"/>
</dbReference>
<protein>
    <submittedName>
        <fullName evidence="8">Nocardicin N-oxygenase</fullName>
    </submittedName>
</protein>
<name>A0A3D9SZC3_9ACTN</name>
<dbReference type="Proteomes" id="UP000256661">
    <property type="component" value="Unassembled WGS sequence"/>
</dbReference>
<dbReference type="Pfam" id="PF00067">
    <property type="entry name" value="p450"/>
    <property type="match status" value="1"/>
</dbReference>
<dbReference type="AlphaFoldDB" id="A0A3D9SZC3"/>
<keyword evidence="5 7" id="KW-0408">Iron</keyword>
<accession>A0A3D9SZC3</accession>
<dbReference type="PANTHER" id="PTHR46696:SF1">
    <property type="entry name" value="CYTOCHROME P450 YJIB-RELATED"/>
    <property type="match status" value="1"/>
</dbReference>
<dbReference type="GO" id="GO:0005506">
    <property type="term" value="F:iron ion binding"/>
    <property type="evidence" value="ECO:0007669"/>
    <property type="project" value="InterPro"/>
</dbReference>
<dbReference type="InterPro" id="IPR017972">
    <property type="entry name" value="Cyt_P450_CS"/>
</dbReference>
<dbReference type="GO" id="GO:0020037">
    <property type="term" value="F:heme binding"/>
    <property type="evidence" value="ECO:0007669"/>
    <property type="project" value="InterPro"/>
</dbReference>